<dbReference type="InterPro" id="IPR012677">
    <property type="entry name" value="Nucleotide-bd_a/b_plait_sf"/>
</dbReference>
<evidence type="ECO:0000313" key="4">
    <source>
        <dbReference type="Proteomes" id="UP000554482"/>
    </source>
</evidence>
<gene>
    <name evidence="3" type="ORF">FRX31_006081</name>
</gene>
<dbReference type="GO" id="GO:0003723">
    <property type="term" value="F:RNA binding"/>
    <property type="evidence" value="ECO:0007669"/>
    <property type="project" value="UniProtKB-UniRule"/>
</dbReference>
<sequence>MGDTNESIPIPLSREAKAKAAIEKSRKIAKEVSLRIRNDPPIPIILSQEIIDNDGGIVCMNCRQKDDFDINMLVCPCYNLNRAPEIPPSFPKKANQIPCLIYLFIHRVRTSANDLLKLFSVYGPITKVEIPTAKRTGLPANYGLVSFENVDDAERALDALKEQGHFVEWFDFADSWINYKCNRITSSSSASSSQG</sequence>
<dbReference type="SUPFAM" id="SSF54928">
    <property type="entry name" value="RNA-binding domain, RBD"/>
    <property type="match status" value="1"/>
</dbReference>
<dbReference type="Pfam" id="PF00076">
    <property type="entry name" value="RRM_1"/>
    <property type="match status" value="1"/>
</dbReference>
<dbReference type="Proteomes" id="UP000554482">
    <property type="component" value="Unassembled WGS sequence"/>
</dbReference>
<keyword evidence="1" id="KW-0694">RNA-binding</keyword>
<feature type="domain" description="RRM" evidence="2">
    <location>
        <begin position="101"/>
        <end position="161"/>
    </location>
</feature>
<dbReference type="Gene3D" id="3.30.70.330">
    <property type="match status" value="1"/>
</dbReference>
<proteinExistence type="predicted"/>
<dbReference type="EMBL" id="JABWDY010005567">
    <property type="protein sequence ID" value="KAF5204332.1"/>
    <property type="molecule type" value="Genomic_DNA"/>
</dbReference>
<dbReference type="SMART" id="SM00360">
    <property type="entry name" value="RRM"/>
    <property type="match status" value="1"/>
</dbReference>
<accession>A0A7J6X7J3</accession>
<evidence type="ECO:0000313" key="3">
    <source>
        <dbReference type="EMBL" id="KAF5204332.1"/>
    </source>
</evidence>
<protein>
    <recommendedName>
        <fullName evidence="2">RRM domain-containing protein</fullName>
    </recommendedName>
</protein>
<dbReference type="OrthoDB" id="267048at2759"/>
<organism evidence="3 4">
    <name type="scientific">Thalictrum thalictroides</name>
    <name type="common">Rue-anemone</name>
    <name type="synonym">Anemone thalictroides</name>
    <dbReference type="NCBI Taxonomy" id="46969"/>
    <lineage>
        <taxon>Eukaryota</taxon>
        <taxon>Viridiplantae</taxon>
        <taxon>Streptophyta</taxon>
        <taxon>Embryophyta</taxon>
        <taxon>Tracheophyta</taxon>
        <taxon>Spermatophyta</taxon>
        <taxon>Magnoliopsida</taxon>
        <taxon>Ranunculales</taxon>
        <taxon>Ranunculaceae</taxon>
        <taxon>Thalictroideae</taxon>
        <taxon>Thalictrum</taxon>
    </lineage>
</organism>
<dbReference type="InterPro" id="IPR000504">
    <property type="entry name" value="RRM_dom"/>
</dbReference>
<keyword evidence="4" id="KW-1185">Reference proteome</keyword>
<reference evidence="3 4" key="1">
    <citation type="submission" date="2020-06" db="EMBL/GenBank/DDBJ databases">
        <title>Transcriptomic and genomic resources for Thalictrum thalictroides and T. hernandezii: Facilitating candidate gene discovery in an emerging model plant lineage.</title>
        <authorList>
            <person name="Arias T."/>
            <person name="Riano-Pachon D.M."/>
            <person name="Di Stilio V.S."/>
        </authorList>
    </citation>
    <scope>NUCLEOTIDE SEQUENCE [LARGE SCALE GENOMIC DNA]</scope>
    <source>
        <strain evidence="4">cv. WT478/WT964</strain>
        <tissue evidence="3">Leaves</tissue>
    </source>
</reference>
<evidence type="ECO:0000259" key="2">
    <source>
        <dbReference type="PROSITE" id="PS50102"/>
    </source>
</evidence>
<dbReference type="PROSITE" id="PS50102">
    <property type="entry name" value="RRM"/>
    <property type="match status" value="1"/>
</dbReference>
<dbReference type="AlphaFoldDB" id="A0A7J6X7J3"/>
<name>A0A7J6X7J3_THATH</name>
<comment type="caution">
    <text evidence="3">The sequence shown here is derived from an EMBL/GenBank/DDBJ whole genome shotgun (WGS) entry which is preliminary data.</text>
</comment>
<dbReference type="CDD" id="cd00590">
    <property type="entry name" value="RRM_SF"/>
    <property type="match status" value="1"/>
</dbReference>
<evidence type="ECO:0000256" key="1">
    <source>
        <dbReference type="PROSITE-ProRule" id="PRU00176"/>
    </source>
</evidence>
<dbReference type="InterPro" id="IPR035979">
    <property type="entry name" value="RBD_domain_sf"/>
</dbReference>